<dbReference type="OrthoDB" id="88267at2"/>
<protein>
    <submittedName>
        <fullName evidence="1">Uncharacterized protein</fullName>
    </submittedName>
</protein>
<proteinExistence type="predicted"/>
<sequence length="160" mass="19075">MISRIKNNFTELMESLANKKDEILKQNKIINLDNLLSFYEENKKIFLEKKEVLLNTINKYISNVDLKINLDLSFIEKLDITCINVLIEKVEKFYEANYVEAVENDVREKVIEKFKKIIKFSKVLYRNFIDIISNYSLNYFSKKPERAPPVKSTLYLEIDY</sequence>
<evidence type="ECO:0000313" key="2">
    <source>
        <dbReference type="Proteomes" id="UP000016231"/>
    </source>
</evidence>
<organism evidence="1 2">
    <name type="scientific">Fusobacterium vincentii 3_1_36A2</name>
    <dbReference type="NCBI Taxonomy" id="469604"/>
    <lineage>
        <taxon>Bacteria</taxon>
        <taxon>Fusobacteriati</taxon>
        <taxon>Fusobacteriota</taxon>
        <taxon>Fusobacteriia</taxon>
        <taxon>Fusobacteriales</taxon>
        <taxon>Fusobacteriaceae</taxon>
        <taxon>Fusobacterium</taxon>
    </lineage>
</organism>
<accession>C7XMC4</accession>
<gene>
    <name evidence="1" type="ORF">HMPREF0946_00144</name>
</gene>
<dbReference type="eggNOG" id="ENOG5032QUG">
    <property type="taxonomic scope" value="Bacteria"/>
</dbReference>
<dbReference type="HOGENOM" id="CLU_142791_0_0_0"/>
<dbReference type="STRING" id="469604.HMPREF0946_00144"/>
<name>C7XMC4_FUSVC</name>
<evidence type="ECO:0000313" key="1">
    <source>
        <dbReference type="EMBL" id="EEU32071.1"/>
    </source>
</evidence>
<dbReference type="Proteomes" id="UP000016231">
    <property type="component" value="Chromosome"/>
</dbReference>
<dbReference type="RefSeq" id="WP_008799249.1">
    <property type="nucleotide sequence ID" value="NC_022196.1"/>
</dbReference>
<dbReference type="AlphaFoldDB" id="C7XMC4"/>
<dbReference type="KEGG" id="fnc:HMPREF0946_00144"/>
<dbReference type="EMBL" id="CP003700">
    <property type="protein sequence ID" value="EEU32071.1"/>
    <property type="molecule type" value="Genomic_DNA"/>
</dbReference>
<reference evidence="1 2" key="1">
    <citation type="submission" date="2013-08" db="EMBL/GenBank/DDBJ databases">
        <title>The Genome Sequence of Fusobacterium sp. 3_1_36A2.</title>
        <authorList>
            <consortium name="The Broad Institute Genome Sequencing Platform"/>
            <person name="Earl A."/>
            <person name="Ward D."/>
            <person name="Feldgarden M."/>
            <person name="Gevers D."/>
            <person name="Strauss J."/>
            <person name="White A."/>
            <person name="Allen-Vercoe E."/>
            <person name="Walker B."/>
            <person name="Young S.K."/>
            <person name="Zeng Q."/>
            <person name="Gargeya S."/>
            <person name="Fitzgerald M."/>
            <person name="Haas B."/>
            <person name="Abouelleil A."/>
            <person name="Alvarado L."/>
            <person name="Arachchi H.M."/>
            <person name="Berlin A.M."/>
            <person name="Chapman S.B."/>
            <person name="Goldberg J."/>
            <person name="Griggs A."/>
            <person name="Gujja S."/>
            <person name="Hansen M."/>
            <person name="Howarth C."/>
            <person name="Imamovic A."/>
            <person name="Larimer J."/>
            <person name="McCowen C."/>
            <person name="Montmayeur A."/>
            <person name="Murphy C."/>
            <person name="Neiman D."/>
            <person name="Pearson M."/>
            <person name="Priest M."/>
            <person name="Roberts A."/>
            <person name="Saif S."/>
            <person name="Shea T."/>
            <person name="Sisk P."/>
            <person name="Sykes S."/>
            <person name="Wortman J."/>
            <person name="Nusbaum C."/>
            <person name="Birren B."/>
        </authorList>
    </citation>
    <scope>NUCLEOTIDE SEQUENCE [LARGE SCALE GENOMIC DNA]</scope>
    <source>
        <strain evidence="1 2">3_1_36A2</strain>
    </source>
</reference>